<comment type="function">
    <text evidence="6">Component of the ESCRT-I complex, a regulator of vesicular trafficking process. Required for the sorting of endocytic ubiquitinated cargos into multivesicular bodies. May be involved in cell growth and differentiation.</text>
</comment>
<dbReference type="InterPro" id="IPR016135">
    <property type="entry name" value="UBQ-conjugating_enzyme/RWD"/>
</dbReference>
<dbReference type="Pfam" id="PF07200">
    <property type="entry name" value="Mod_r"/>
    <property type="match status" value="1"/>
</dbReference>
<evidence type="ECO:0000256" key="7">
    <source>
        <dbReference type="PROSITE-ProRule" id="PRU00646"/>
    </source>
</evidence>
<dbReference type="GO" id="GO:0043162">
    <property type="term" value="P:ubiquitin-dependent protein catabolic process via the multivesicular body sorting pathway"/>
    <property type="evidence" value="ECO:0007669"/>
    <property type="project" value="TreeGrafter"/>
</dbReference>
<evidence type="ECO:0000256" key="5">
    <source>
        <dbReference type="ARBA" id="ARBA00022927"/>
    </source>
</evidence>
<dbReference type="SUPFAM" id="SSF140111">
    <property type="entry name" value="Endosomal sorting complex assembly domain"/>
    <property type="match status" value="1"/>
</dbReference>
<keyword evidence="8" id="KW-0175">Coiled coil</keyword>
<dbReference type="PANTHER" id="PTHR13678:SF2">
    <property type="entry name" value="VACUOLAR PROTEIN SORTING-ASSOCIATED PROTEIN 37A"/>
    <property type="match status" value="1"/>
</dbReference>
<dbReference type="GO" id="GO:0000813">
    <property type="term" value="C:ESCRT I complex"/>
    <property type="evidence" value="ECO:0007669"/>
    <property type="project" value="UniProtKB-ARBA"/>
</dbReference>
<dbReference type="Proteomes" id="UP001152798">
    <property type="component" value="Chromosome 4"/>
</dbReference>
<evidence type="ECO:0000256" key="8">
    <source>
        <dbReference type="SAM" id="Coils"/>
    </source>
</evidence>
<evidence type="ECO:0000313" key="11">
    <source>
        <dbReference type="Proteomes" id="UP001152798"/>
    </source>
</evidence>
<name>A0A9P0H9E4_NEZVI</name>
<dbReference type="CDD" id="cd11685">
    <property type="entry name" value="UEV_TSG101-like"/>
    <property type="match status" value="1"/>
</dbReference>
<evidence type="ECO:0000313" key="10">
    <source>
        <dbReference type="EMBL" id="CAH1397820.1"/>
    </source>
</evidence>
<evidence type="ECO:0000259" key="9">
    <source>
        <dbReference type="PROSITE" id="PS51314"/>
    </source>
</evidence>
<keyword evidence="11" id="KW-1185">Reference proteome</keyword>
<comment type="subcellular location">
    <subcellularLocation>
        <location evidence="1">Late endosome membrane</location>
        <topology evidence="1">Peripheral membrane protein</topology>
    </subcellularLocation>
</comment>
<dbReference type="PROSITE" id="PS51314">
    <property type="entry name" value="VPS37_C"/>
    <property type="match status" value="1"/>
</dbReference>
<keyword evidence="5 7" id="KW-0653">Protein transport</keyword>
<organism evidence="10 11">
    <name type="scientific">Nezara viridula</name>
    <name type="common">Southern green stink bug</name>
    <name type="synonym">Cimex viridulus</name>
    <dbReference type="NCBI Taxonomy" id="85310"/>
    <lineage>
        <taxon>Eukaryota</taxon>
        <taxon>Metazoa</taxon>
        <taxon>Ecdysozoa</taxon>
        <taxon>Arthropoda</taxon>
        <taxon>Hexapoda</taxon>
        <taxon>Insecta</taxon>
        <taxon>Pterygota</taxon>
        <taxon>Neoptera</taxon>
        <taxon>Paraneoptera</taxon>
        <taxon>Hemiptera</taxon>
        <taxon>Heteroptera</taxon>
        <taxon>Panheteroptera</taxon>
        <taxon>Pentatomomorpha</taxon>
        <taxon>Pentatomoidea</taxon>
        <taxon>Pentatomidae</taxon>
        <taxon>Pentatominae</taxon>
        <taxon>Nezara</taxon>
    </lineage>
</organism>
<proteinExistence type="inferred from homology"/>
<evidence type="ECO:0000256" key="4">
    <source>
        <dbReference type="ARBA" id="ARBA00022753"/>
    </source>
</evidence>
<dbReference type="PANTHER" id="PTHR13678">
    <property type="entry name" value="VACUOLAR PROTEIN SORTING-ASSOCIATED PROTEIN 37"/>
    <property type="match status" value="1"/>
</dbReference>
<dbReference type="EMBL" id="OV725080">
    <property type="protein sequence ID" value="CAH1397820.1"/>
    <property type="molecule type" value="Genomic_DNA"/>
</dbReference>
<accession>A0A9P0H9E4</accession>
<evidence type="ECO:0000256" key="1">
    <source>
        <dbReference type="ARBA" id="ARBA00004633"/>
    </source>
</evidence>
<dbReference type="OrthoDB" id="10260857at2759"/>
<evidence type="ECO:0000256" key="2">
    <source>
        <dbReference type="ARBA" id="ARBA00007617"/>
    </source>
</evidence>
<keyword evidence="3 7" id="KW-0813">Transport</keyword>
<reference evidence="10" key="1">
    <citation type="submission" date="2022-01" db="EMBL/GenBank/DDBJ databases">
        <authorList>
            <person name="King R."/>
        </authorList>
    </citation>
    <scope>NUCLEOTIDE SEQUENCE</scope>
</reference>
<feature type="coiled-coil region" evidence="8">
    <location>
        <begin position="217"/>
        <end position="278"/>
    </location>
</feature>
<keyword evidence="4" id="KW-0967">Endosome</keyword>
<evidence type="ECO:0000256" key="6">
    <source>
        <dbReference type="ARBA" id="ARBA00025010"/>
    </source>
</evidence>
<comment type="similarity">
    <text evidence="2">Belongs to the VPS37 family.</text>
</comment>
<dbReference type="InterPro" id="IPR009851">
    <property type="entry name" value="Mod_r"/>
</dbReference>
<gene>
    <name evidence="10" type="ORF">NEZAVI_LOCUS7580</name>
</gene>
<dbReference type="AlphaFoldDB" id="A0A9P0H9E4"/>
<dbReference type="GO" id="GO:0006623">
    <property type="term" value="P:protein targeting to vacuole"/>
    <property type="evidence" value="ECO:0007669"/>
    <property type="project" value="TreeGrafter"/>
</dbReference>
<dbReference type="InterPro" id="IPR029012">
    <property type="entry name" value="Helix_hairpin_bin_sf"/>
</dbReference>
<dbReference type="GO" id="GO:0031902">
    <property type="term" value="C:late endosome membrane"/>
    <property type="evidence" value="ECO:0007669"/>
    <property type="project" value="UniProtKB-SubCell"/>
</dbReference>
<feature type="domain" description="VPS37 C-terminal" evidence="9">
    <location>
        <begin position="235"/>
        <end position="322"/>
    </location>
</feature>
<dbReference type="InterPro" id="IPR037202">
    <property type="entry name" value="ESCRT_assembly_dom"/>
</dbReference>
<sequence length="322" mass="36668">MFNNIFRESDNAYGRLKQQIDTLKIFNANVTEVVKDEEYKVDFGSGGRTVSLIVKLGPEFPLEKPSLYIYPPVMHPWVSPSGEIISAPGLLNFTVHSDLGRVVQAIIREFQLRPPQLLNGDISPPQFEVSKLPTTSTHSNYLYSDKNYNTSGGVSTSFPALNEMSTAQLKELNENSDLLNSFIDNLNVKLQISKSISEYVELNEKLADENLKKEPVLAELQDDVSTLLDTLKEYKSKYEELSAEYKDCCDRFNPHQIIQRIREKVSEVDEESERIAEAFLTGDIDLDTFLLEYVSHRTLSHSRKIKDEKLSQQLEKLHQAGF</sequence>
<dbReference type="GO" id="GO:0006612">
    <property type="term" value="P:protein targeting to membrane"/>
    <property type="evidence" value="ECO:0007669"/>
    <property type="project" value="TreeGrafter"/>
</dbReference>
<dbReference type="SUPFAM" id="SSF54495">
    <property type="entry name" value="UBC-like"/>
    <property type="match status" value="1"/>
</dbReference>
<protein>
    <recommendedName>
        <fullName evidence="9">VPS37 C-terminal domain-containing protein</fullName>
    </recommendedName>
</protein>
<evidence type="ECO:0000256" key="3">
    <source>
        <dbReference type="ARBA" id="ARBA00022448"/>
    </source>
</evidence>
<dbReference type="Gene3D" id="1.10.287.660">
    <property type="entry name" value="Helix hairpin bin"/>
    <property type="match status" value="1"/>
</dbReference>